<dbReference type="InterPro" id="IPR007110">
    <property type="entry name" value="Ig-like_dom"/>
</dbReference>
<dbReference type="GO" id="GO:0042110">
    <property type="term" value="P:T cell activation"/>
    <property type="evidence" value="ECO:0007669"/>
    <property type="project" value="TreeGrafter"/>
</dbReference>
<reference evidence="4" key="1">
    <citation type="submission" date="2023-08" db="EMBL/GenBank/DDBJ databases">
        <authorList>
            <person name="Alioto T."/>
            <person name="Alioto T."/>
            <person name="Gomez Garrido J."/>
        </authorList>
    </citation>
    <scope>NUCLEOTIDE SEQUENCE</scope>
</reference>
<feature type="transmembrane region" description="Helical" evidence="1">
    <location>
        <begin position="397"/>
        <end position="421"/>
    </location>
</feature>
<dbReference type="PROSITE" id="PS50835">
    <property type="entry name" value="IG_LIKE"/>
    <property type="match status" value="3"/>
</dbReference>
<feature type="domain" description="Ig-like" evidence="3">
    <location>
        <begin position="24"/>
        <end position="111"/>
    </location>
</feature>
<accession>A0AAV1FL12</accession>
<gene>
    <name evidence="4" type="ORF">XNOV1_A023411</name>
</gene>
<name>A0AAV1FL12_XYRNO</name>
<evidence type="ECO:0000259" key="3">
    <source>
        <dbReference type="PROSITE" id="PS50835"/>
    </source>
</evidence>
<dbReference type="Proteomes" id="UP001178508">
    <property type="component" value="Chromosome 8"/>
</dbReference>
<feature type="signal peptide" evidence="2">
    <location>
        <begin position="1"/>
        <end position="21"/>
    </location>
</feature>
<dbReference type="SMART" id="SM00409">
    <property type="entry name" value="IG"/>
    <property type="match status" value="3"/>
</dbReference>
<dbReference type="AlphaFoldDB" id="A0AAV1FL12"/>
<dbReference type="GO" id="GO:0070374">
    <property type="term" value="P:positive regulation of ERK1 and ERK2 cascade"/>
    <property type="evidence" value="ECO:0007669"/>
    <property type="project" value="TreeGrafter"/>
</dbReference>
<evidence type="ECO:0000256" key="1">
    <source>
        <dbReference type="SAM" id="Phobius"/>
    </source>
</evidence>
<protein>
    <submittedName>
        <fullName evidence="4">Uncharacterized protein LOC117822273 isoform X7</fullName>
    </submittedName>
</protein>
<keyword evidence="5" id="KW-1185">Reference proteome</keyword>
<evidence type="ECO:0000313" key="4">
    <source>
        <dbReference type="EMBL" id="CAJ1061684.1"/>
    </source>
</evidence>
<dbReference type="GO" id="GO:0035723">
    <property type="term" value="P:interleukin-15-mediated signaling pathway"/>
    <property type="evidence" value="ECO:0007669"/>
    <property type="project" value="TreeGrafter"/>
</dbReference>
<evidence type="ECO:0000256" key="2">
    <source>
        <dbReference type="SAM" id="SignalP"/>
    </source>
</evidence>
<keyword evidence="1" id="KW-0812">Transmembrane</keyword>
<dbReference type="PANTHER" id="PTHR11422:SF5">
    <property type="entry name" value="DIVERSE IMMUNOGLOBULIN DOMAIN-CONTAINING PROTEIN 1.1 ISOFORM X1-RELATED"/>
    <property type="match status" value="1"/>
</dbReference>
<evidence type="ECO:0000313" key="5">
    <source>
        <dbReference type="Proteomes" id="UP001178508"/>
    </source>
</evidence>
<dbReference type="SUPFAM" id="SSF48726">
    <property type="entry name" value="Immunoglobulin"/>
    <property type="match status" value="2"/>
</dbReference>
<dbReference type="CDD" id="cd00096">
    <property type="entry name" value="Ig"/>
    <property type="match status" value="1"/>
</dbReference>
<keyword evidence="2" id="KW-0732">Signal</keyword>
<dbReference type="Gene3D" id="2.60.40.10">
    <property type="entry name" value="Immunoglobulins"/>
    <property type="match status" value="2"/>
</dbReference>
<organism evidence="4 5">
    <name type="scientific">Xyrichtys novacula</name>
    <name type="common">Pearly razorfish</name>
    <name type="synonym">Hemipteronotus novacula</name>
    <dbReference type="NCBI Taxonomy" id="13765"/>
    <lineage>
        <taxon>Eukaryota</taxon>
        <taxon>Metazoa</taxon>
        <taxon>Chordata</taxon>
        <taxon>Craniata</taxon>
        <taxon>Vertebrata</taxon>
        <taxon>Euteleostomi</taxon>
        <taxon>Actinopterygii</taxon>
        <taxon>Neopterygii</taxon>
        <taxon>Teleostei</taxon>
        <taxon>Neoteleostei</taxon>
        <taxon>Acanthomorphata</taxon>
        <taxon>Eupercaria</taxon>
        <taxon>Labriformes</taxon>
        <taxon>Labridae</taxon>
        <taxon>Xyrichtys</taxon>
    </lineage>
</organism>
<dbReference type="InterPro" id="IPR036179">
    <property type="entry name" value="Ig-like_dom_sf"/>
</dbReference>
<dbReference type="PANTHER" id="PTHR11422">
    <property type="entry name" value="T-CELL SURFACE GLYCOPROTEIN CD4"/>
    <property type="match status" value="1"/>
</dbReference>
<dbReference type="EMBL" id="OY660871">
    <property type="protein sequence ID" value="CAJ1061684.1"/>
    <property type="molecule type" value="Genomic_DNA"/>
</dbReference>
<feature type="domain" description="Ig-like" evidence="3">
    <location>
        <begin position="313"/>
        <end position="384"/>
    </location>
</feature>
<feature type="domain" description="Ig-like" evidence="3">
    <location>
        <begin position="222"/>
        <end position="306"/>
    </location>
</feature>
<keyword evidence="1" id="KW-1133">Transmembrane helix</keyword>
<dbReference type="GO" id="GO:0009897">
    <property type="term" value="C:external side of plasma membrane"/>
    <property type="evidence" value="ECO:0007669"/>
    <property type="project" value="TreeGrafter"/>
</dbReference>
<proteinExistence type="predicted"/>
<feature type="chain" id="PRO_5043662247" evidence="2">
    <location>
        <begin position="22"/>
        <end position="478"/>
    </location>
</feature>
<dbReference type="InterPro" id="IPR003599">
    <property type="entry name" value="Ig_sub"/>
</dbReference>
<dbReference type="GO" id="GO:0045121">
    <property type="term" value="C:membrane raft"/>
    <property type="evidence" value="ECO:0007669"/>
    <property type="project" value="TreeGrafter"/>
</dbReference>
<keyword evidence="1" id="KW-0472">Membrane</keyword>
<dbReference type="InterPro" id="IPR013783">
    <property type="entry name" value="Ig-like_fold"/>
</dbReference>
<dbReference type="GO" id="GO:1990782">
    <property type="term" value="F:protein tyrosine kinase binding"/>
    <property type="evidence" value="ECO:0007669"/>
    <property type="project" value="TreeGrafter"/>
</dbReference>
<sequence length="478" mass="52587">MMASLLMLRLCLLSVTLTATGLQPSVHPLMFASFGDRVILPCGVPAITSCSSVNWIRSQNVTEVVKSGQVTGPFVPRFDLLHDCSLQIHHLKHNDAQLYFCESGALSSSVDLRILQITEKLAPEAGTLQLDCFLNSIQGYNACKDRGMNITWTTGDYTPLKGDRFTYKHHSECFSKLIISKKLTDHHRKWRCQLSQNGTVKANASYTTTVKDGLEEVFAVVGESVSFPCGDTSSLGVGSRVKWGMGSQTLMGDMSPDEEQTKAFHVTTDSSLTIIKVSPVHAGEYQCSVSTGHPLNKFRLHTLDVTSESSSGGENITLTCVLTCSTECEEDFELTWTGGGSKSTQSSLIRTNNTLIRSLFVPSLSMASNELVCSVHREGELMASKIWQATNNLQTPVWLVLSLGLSLVLVCISAAGLYTYIKRKQNKDAENELTSIGMTHVYEGIEEDSYEEQHPRRNPRKEAATTTDSFYDLLQAVN</sequence>
<dbReference type="GO" id="GO:0042289">
    <property type="term" value="F:MHC class II protein binding"/>
    <property type="evidence" value="ECO:0007669"/>
    <property type="project" value="TreeGrafter"/>
</dbReference>